<dbReference type="GO" id="GO:0005899">
    <property type="term" value="C:insulin receptor complex"/>
    <property type="evidence" value="ECO:0007669"/>
    <property type="project" value="TreeGrafter"/>
</dbReference>
<evidence type="ECO:0000256" key="20">
    <source>
        <dbReference type="ARBA" id="ARBA00051243"/>
    </source>
</evidence>
<dbReference type="EC" id="2.7.10.1" evidence="22"/>
<dbReference type="Gene3D" id="3.30.200.20">
    <property type="entry name" value="Phosphorylase Kinase, domain 1"/>
    <property type="match status" value="1"/>
</dbReference>
<evidence type="ECO:0000256" key="24">
    <source>
        <dbReference type="SAM" id="Phobius"/>
    </source>
</evidence>
<feature type="domain" description="Protein kinase" evidence="25">
    <location>
        <begin position="1050"/>
        <end position="1318"/>
    </location>
</feature>
<dbReference type="SMART" id="SM00219">
    <property type="entry name" value="TyrKc"/>
    <property type="match status" value="1"/>
</dbReference>
<evidence type="ECO:0000256" key="9">
    <source>
        <dbReference type="ARBA" id="ARBA00022737"/>
    </source>
</evidence>
<sequence>MAATGFFAAPQRRFFWCCYCFCKPNGSDCSWTTLAWTILIILLGLTTDIVGHQQFRSDSIVPSGGEHNGICKSLDIRNTVDQFEKLRRCTVVEGFVQILLFDNVNESLFANISFPELTEITDYLLLYRVNGLRSLGQLFPNLAVIRGQKKFFGYAFVVFEMSSLQEIGLYSLTDITQGQIRIDKNPSLCFVNSIDWDLIAQEKGEHFIRSIKPENECPICPPNDAGDEESGSNGIACPLAVPKPGSEDAHQKRYLCWNTQHCQKVCPKGCSACNDRDECCDPNCLGGCKNSVCKVCRNFTVIENGKRQCKDRCPEGLYKYLGRRCIKKEECLKLKRPLDLHGRIQHEYPYKIFHDACIVECPANHMDDFVNHTCVPCSPGGCKKECPSANVDSIASAQQLRGCTHITGSLEIQIRGGRNIVNELEENLSMIEEIDGYIKIVRSFPLVSLNFLKNLRVIHGNTLESQKYVFVVLDNQNLQDLWDWKNRTLRIEKGKLFFHFNPKLCYSKIEILRENAKLGNFTELEVASTSNGDKIACNVADMVVNMSTITSRAVILKWKPFNMDDHRKLLGYVVYSIEAPERNIKMYDGRDACGGDGWRVDDVSNQEDNNSSVTYLLTQLKPYTQYAYYVKTYTVATERSGAQSNISYFRTSPDVPSKPVNMQVSTNTSDSLFIVWLPPVNPHGNVTHYIVSGHQHKDMNSEELLNNRDYCRDPLISPKQPIISVPITLATPKSKSNNTCMCDDEMKPGGSKFKEEHIISQINFEDELHNQVYIKKGGTTERRKRDAVDYDNQFPSNFDNQQDNTVNNTIQNVTDKDTGVWESFNFPVYGKTELYLTNLHHFTLYNIHVQACRKEEGVEDTNRAKCSDIQIKTTRTLKKNGADNVTHVHIANQSLGMVTLAWEEPVEPNGLILTYQIEYKRMDIEDSKPILVCITRKHFTNQRKTYTLTQLNPGNYSLRLMATSQAGNGDYSPYIYFLIEEFHSITTTQILLYGFAAMVVILVIVLPVLYIFRRKFGAPVPSMKLIASVNPEYVSTVYVPDDWEVPRKKIELIKELGQGSFGMVYEGIARDIRGKPEIRCAVKTVNEHATNRERIEFLNEASVMKAFDTAHVVRLLGVVSQGQPTLVIMELMANGDLKSYLRSHRPDAETYTGRTPPTLKRILQMAIEIADGMAYLAAKKFVHRDLAARNCMVAEDLTVKIGDFGMTRDIYETDYYRKGTKGLLPVRWMAPESLKDGVFTSSSDVWSYGVVLWEMATLASQPYQGLSNDQVLRYVIDGGVMERPENCPDKLYSLMRYCWQHKPLARPTFLELAGHLVDEASPDFTQVSFYHSAAGIEARNSYPTPSPSQDDPTTPLRMVGDLDEDFSLGSSEGESELEVGTDTRIDFPGFAANSKDSATAANGYVSGHPTNGTATTQC</sequence>
<evidence type="ECO:0000313" key="27">
    <source>
        <dbReference type="EMBL" id="KAF2883585.1"/>
    </source>
</evidence>
<keyword evidence="19" id="KW-0464">Manganese</keyword>
<keyword evidence="8" id="KW-0732">Signal</keyword>
<feature type="transmembrane region" description="Helical" evidence="24">
    <location>
        <begin position="990"/>
        <end position="1012"/>
    </location>
</feature>
<dbReference type="InterPro" id="IPR013783">
    <property type="entry name" value="Ig-like_fold"/>
</dbReference>
<evidence type="ECO:0000256" key="22">
    <source>
        <dbReference type="RuleBase" id="RU000312"/>
    </source>
</evidence>
<feature type="region of interest" description="Disordered" evidence="23">
    <location>
        <begin position="1338"/>
        <end position="1382"/>
    </location>
</feature>
<keyword evidence="17 22" id="KW-0675">Receptor</keyword>
<dbReference type="Pfam" id="PF07714">
    <property type="entry name" value="PK_Tyr_Ser-Thr"/>
    <property type="match status" value="1"/>
</dbReference>
<dbReference type="GO" id="GO:0042593">
    <property type="term" value="P:glucose homeostasis"/>
    <property type="evidence" value="ECO:0007669"/>
    <property type="project" value="TreeGrafter"/>
</dbReference>
<dbReference type="Gene3D" id="2.60.40.10">
    <property type="entry name" value="Immunoglobulins"/>
    <property type="match status" value="4"/>
</dbReference>
<proteinExistence type="inferred from homology"/>
<dbReference type="FunFam" id="2.60.40.10:FF:000087">
    <property type="entry name" value="Tyrosine-protein kinase receptor"/>
    <property type="match status" value="1"/>
</dbReference>
<dbReference type="GO" id="GO:0043410">
    <property type="term" value="P:positive regulation of MAPK cascade"/>
    <property type="evidence" value="ECO:0007669"/>
    <property type="project" value="TreeGrafter"/>
</dbReference>
<dbReference type="InterPro" id="IPR001245">
    <property type="entry name" value="Ser-Thr/Tyr_kinase_cat_dom"/>
</dbReference>
<evidence type="ECO:0000256" key="19">
    <source>
        <dbReference type="ARBA" id="ARBA00023211"/>
    </source>
</evidence>
<dbReference type="GO" id="GO:0051897">
    <property type="term" value="P:positive regulation of phosphatidylinositol 3-kinase/protein kinase B signal transduction"/>
    <property type="evidence" value="ECO:0007669"/>
    <property type="project" value="TreeGrafter"/>
</dbReference>
<protein>
    <recommendedName>
        <fullName evidence="22">Tyrosine-protein kinase receptor</fullName>
        <ecNumber evidence="22">2.7.10.1</ecNumber>
    </recommendedName>
</protein>
<evidence type="ECO:0000256" key="15">
    <source>
        <dbReference type="ARBA" id="ARBA00023137"/>
    </source>
</evidence>
<keyword evidence="13 24" id="KW-1133">Transmembrane helix</keyword>
<name>A0A8K0CGU4_IGNLU</name>
<comment type="caution">
    <text evidence="27">The sequence shown here is derived from an EMBL/GenBank/DDBJ whole genome shotgun (WGS) entry which is preliminary data.</text>
</comment>
<keyword evidence="11" id="KW-0418">Kinase</keyword>
<dbReference type="InterPro" id="IPR006211">
    <property type="entry name" value="Furin-like_Cys-rich_dom"/>
</dbReference>
<feature type="domain" description="Fibronectin type-III" evidence="26">
    <location>
        <begin position="540"/>
        <end position="654"/>
    </location>
</feature>
<dbReference type="Pfam" id="PF00041">
    <property type="entry name" value="fn3"/>
    <property type="match status" value="1"/>
</dbReference>
<dbReference type="Pfam" id="PF00757">
    <property type="entry name" value="Furin-like"/>
    <property type="match status" value="1"/>
</dbReference>
<dbReference type="GO" id="GO:0005009">
    <property type="term" value="F:insulin receptor activity"/>
    <property type="evidence" value="ECO:0007669"/>
    <property type="project" value="TreeGrafter"/>
</dbReference>
<evidence type="ECO:0000256" key="11">
    <source>
        <dbReference type="ARBA" id="ARBA00022777"/>
    </source>
</evidence>
<evidence type="ECO:0000256" key="4">
    <source>
        <dbReference type="ARBA" id="ARBA00022679"/>
    </source>
</evidence>
<dbReference type="InterPro" id="IPR036116">
    <property type="entry name" value="FN3_sf"/>
</dbReference>
<gene>
    <name evidence="27" type="ORF">ILUMI_22580</name>
</gene>
<dbReference type="FunFam" id="1.10.510.10:FF:000528">
    <property type="entry name" value="Tyrosine-protein kinase receptor"/>
    <property type="match status" value="1"/>
</dbReference>
<keyword evidence="10 21" id="KW-0547">Nucleotide-binding</keyword>
<dbReference type="GO" id="GO:0043560">
    <property type="term" value="F:insulin receptor substrate binding"/>
    <property type="evidence" value="ECO:0007669"/>
    <property type="project" value="TreeGrafter"/>
</dbReference>
<keyword evidence="16" id="KW-1015">Disulfide bond</keyword>
<evidence type="ECO:0000259" key="26">
    <source>
        <dbReference type="PROSITE" id="PS50853"/>
    </source>
</evidence>
<evidence type="ECO:0000256" key="17">
    <source>
        <dbReference type="ARBA" id="ARBA00023170"/>
    </source>
</evidence>
<evidence type="ECO:0000256" key="5">
    <source>
        <dbReference type="ARBA" id="ARBA00022685"/>
    </source>
</evidence>
<keyword evidence="14 24" id="KW-0472">Membrane</keyword>
<evidence type="ECO:0000256" key="10">
    <source>
        <dbReference type="ARBA" id="ARBA00022741"/>
    </source>
</evidence>
<dbReference type="InterPro" id="IPR017441">
    <property type="entry name" value="Protein_kinase_ATP_BS"/>
</dbReference>
<evidence type="ECO:0000256" key="12">
    <source>
        <dbReference type="ARBA" id="ARBA00022840"/>
    </source>
</evidence>
<dbReference type="InterPro" id="IPR009030">
    <property type="entry name" value="Growth_fac_rcpt_cys_sf"/>
</dbReference>
<dbReference type="PROSITE" id="PS50011">
    <property type="entry name" value="PROTEIN_KINASE_DOM"/>
    <property type="match status" value="1"/>
</dbReference>
<dbReference type="InterPro" id="IPR000494">
    <property type="entry name" value="Rcpt_L-dom"/>
</dbReference>
<dbReference type="CDD" id="cd05032">
    <property type="entry name" value="PTKc_InsR_like"/>
    <property type="match status" value="1"/>
</dbReference>
<evidence type="ECO:0000256" key="7">
    <source>
        <dbReference type="ARBA" id="ARBA00022723"/>
    </source>
</evidence>
<comment type="catalytic activity">
    <reaction evidence="20 22">
        <text>L-tyrosyl-[protein] + ATP = O-phospho-L-tyrosyl-[protein] + ADP + H(+)</text>
        <dbReference type="Rhea" id="RHEA:10596"/>
        <dbReference type="Rhea" id="RHEA-COMP:10136"/>
        <dbReference type="Rhea" id="RHEA-COMP:20101"/>
        <dbReference type="ChEBI" id="CHEBI:15378"/>
        <dbReference type="ChEBI" id="CHEBI:30616"/>
        <dbReference type="ChEBI" id="CHEBI:46858"/>
        <dbReference type="ChEBI" id="CHEBI:61978"/>
        <dbReference type="ChEBI" id="CHEBI:456216"/>
        <dbReference type="EC" id="2.7.10.1"/>
    </reaction>
</comment>
<dbReference type="InterPro" id="IPR000719">
    <property type="entry name" value="Prot_kinase_dom"/>
</dbReference>
<dbReference type="Gene3D" id="3.80.20.20">
    <property type="entry name" value="Receptor L-domain"/>
    <property type="match status" value="2"/>
</dbReference>
<keyword evidence="7" id="KW-0479">Metal-binding</keyword>
<feature type="region of interest" description="Disordered" evidence="23">
    <location>
        <begin position="1399"/>
        <end position="1418"/>
    </location>
</feature>
<dbReference type="InterPro" id="IPR011009">
    <property type="entry name" value="Kinase-like_dom_sf"/>
</dbReference>
<dbReference type="CDD" id="cd00063">
    <property type="entry name" value="FN3"/>
    <property type="match status" value="3"/>
</dbReference>
<keyword evidence="9" id="KW-0677">Repeat</keyword>
<evidence type="ECO:0000256" key="8">
    <source>
        <dbReference type="ARBA" id="ARBA00022729"/>
    </source>
</evidence>
<comment type="subcellular location">
    <subcellularLocation>
        <location evidence="2">Membrane</location>
        <topology evidence="2">Single-pass type I membrane protein</topology>
    </subcellularLocation>
</comment>
<feature type="compositionally biased region" description="Polar residues" evidence="23">
    <location>
        <begin position="1408"/>
        <end position="1418"/>
    </location>
</feature>
<keyword evidence="18" id="KW-0325">Glycoprotein</keyword>
<dbReference type="Gene3D" id="2.10.220.10">
    <property type="entry name" value="Hormone Receptor, Insulin-like Growth Factor Receptor 1, Chain A, domain 2"/>
    <property type="match status" value="1"/>
</dbReference>
<reference evidence="27" key="1">
    <citation type="submission" date="2019-08" db="EMBL/GenBank/DDBJ databases">
        <title>The genome of the North American firefly Photinus pyralis.</title>
        <authorList>
            <consortium name="Photinus pyralis genome working group"/>
            <person name="Fallon T.R."/>
            <person name="Sander Lower S.E."/>
            <person name="Weng J.-K."/>
        </authorList>
    </citation>
    <scope>NUCLEOTIDE SEQUENCE</scope>
    <source>
        <strain evidence="27">TRF0915ILg1</strain>
        <tissue evidence="27">Whole body</tissue>
    </source>
</reference>
<dbReference type="PANTHER" id="PTHR24416:SF525">
    <property type="entry name" value="INSULIN-LIKE RECEPTOR"/>
    <property type="match status" value="1"/>
</dbReference>
<dbReference type="PROSITE" id="PS50853">
    <property type="entry name" value="FN3"/>
    <property type="match status" value="2"/>
</dbReference>
<evidence type="ECO:0000256" key="13">
    <source>
        <dbReference type="ARBA" id="ARBA00022989"/>
    </source>
</evidence>
<evidence type="ECO:0000256" key="14">
    <source>
        <dbReference type="ARBA" id="ARBA00023136"/>
    </source>
</evidence>
<evidence type="ECO:0000256" key="3">
    <source>
        <dbReference type="ARBA" id="ARBA00022553"/>
    </source>
</evidence>
<evidence type="ECO:0000256" key="1">
    <source>
        <dbReference type="ARBA" id="ARBA00001936"/>
    </source>
</evidence>
<dbReference type="SUPFAM" id="SSF57184">
    <property type="entry name" value="Growth factor receptor domain"/>
    <property type="match status" value="1"/>
</dbReference>
<evidence type="ECO:0000256" key="18">
    <source>
        <dbReference type="ARBA" id="ARBA00023180"/>
    </source>
</evidence>
<dbReference type="GO" id="GO:0030424">
    <property type="term" value="C:axon"/>
    <property type="evidence" value="ECO:0007669"/>
    <property type="project" value="TreeGrafter"/>
</dbReference>
<dbReference type="PRINTS" id="PR00109">
    <property type="entry name" value="TYRKINASE"/>
</dbReference>
<dbReference type="SMART" id="SM00060">
    <property type="entry name" value="FN3"/>
    <property type="match status" value="3"/>
</dbReference>
<dbReference type="FunFam" id="2.60.40.10:FF:001941">
    <property type="entry name" value="Tyrosine-protein kinase receptor"/>
    <property type="match status" value="1"/>
</dbReference>
<dbReference type="SUPFAM" id="SSF49265">
    <property type="entry name" value="Fibronectin type III"/>
    <property type="match status" value="3"/>
</dbReference>
<evidence type="ECO:0000259" key="25">
    <source>
        <dbReference type="PROSITE" id="PS50011"/>
    </source>
</evidence>
<dbReference type="OrthoDB" id="5809444at2759"/>
<organism evidence="27 28">
    <name type="scientific">Ignelater luminosus</name>
    <name type="common">Cucubano</name>
    <name type="synonym">Pyrophorus luminosus</name>
    <dbReference type="NCBI Taxonomy" id="2038154"/>
    <lineage>
        <taxon>Eukaryota</taxon>
        <taxon>Metazoa</taxon>
        <taxon>Ecdysozoa</taxon>
        <taxon>Arthropoda</taxon>
        <taxon>Hexapoda</taxon>
        <taxon>Insecta</taxon>
        <taxon>Pterygota</taxon>
        <taxon>Neoptera</taxon>
        <taxon>Endopterygota</taxon>
        <taxon>Coleoptera</taxon>
        <taxon>Polyphaga</taxon>
        <taxon>Elateriformia</taxon>
        <taxon>Elateroidea</taxon>
        <taxon>Elateridae</taxon>
        <taxon>Agrypninae</taxon>
        <taxon>Pyrophorini</taxon>
        <taxon>Ignelater</taxon>
    </lineage>
</organism>
<evidence type="ECO:0000256" key="16">
    <source>
        <dbReference type="ARBA" id="ARBA00023157"/>
    </source>
</evidence>
<dbReference type="InterPro" id="IPR006212">
    <property type="entry name" value="Furin_repeat"/>
</dbReference>
<dbReference type="InterPro" id="IPR002011">
    <property type="entry name" value="Tyr_kinase_rcpt_2_CS"/>
</dbReference>
<evidence type="ECO:0000256" key="2">
    <source>
        <dbReference type="ARBA" id="ARBA00004479"/>
    </source>
</evidence>
<dbReference type="SUPFAM" id="SSF52058">
    <property type="entry name" value="L domain-like"/>
    <property type="match status" value="2"/>
</dbReference>
<dbReference type="FunFam" id="3.80.20.20:FF:000001">
    <property type="entry name" value="Tyrosine-protein kinase receptor"/>
    <property type="match status" value="1"/>
</dbReference>
<dbReference type="CDD" id="cd00064">
    <property type="entry name" value="FU"/>
    <property type="match status" value="1"/>
</dbReference>
<dbReference type="PANTHER" id="PTHR24416">
    <property type="entry name" value="TYROSINE-PROTEIN KINASE RECEPTOR"/>
    <property type="match status" value="1"/>
</dbReference>
<dbReference type="Gene3D" id="1.10.510.10">
    <property type="entry name" value="Transferase(Phosphotransferase) domain 1"/>
    <property type="match status" value="1"/>
</dbReference>
<dbReference type="EMBL" id="VTPC01090353">
    <property type="protein sequence ID" value="KAF2883585.1"/>
    <property type="molecule type" value="Genomic_DNA"/>
</dbReference>
<comment type="cofactor">
    <cofactor evidence="1">
        <name>Mn(2+)</name>
        <dbReference type="ChEBI" id="CHEBI:29035"/>
    </cofactor>
</comment>
<comment type="similarity">
    <text evidence="22">Belongs to the protein kinase superfamily. Tyr protein kinase family. Insulin receptor subfamily.</text>
</comment>
<dbReference type="FunFam" id="3.30.200.20:FF:000026">
    <property type="entry name" value="Tyrosine-protein kinase receptor"/>
    <property type="match status" value="1"/>
</dbReference>
<keyword evidence="28" id="KW-1185">Reference proteome</keyword>
<dbReference type="PROSITE" id="PS00107">
    <property type="entry name" value="PROTEIN_KINASE_ATP"/>
    <property type="match status" value="1"/>
</dbReference>
<dbReference type="Pfam" id="PF01030">
    <property type="entry name" value="Recep_L_domain"/>
    <property type="match status" value="2"/>
</dbReference>
<evidence type="ECO:0000313" key="28">
    <source>
        <dbReference type="Proteomes" id="UP000801492"/>
    </source>
</evidence>
<dbReference type="SMART" id="SM00261">
    <property type="entry name" value="FU"/>
    <property type="match status" value="1"/>
</dbReference>
<keyword evidence="6 22" id="KW-0812">Transmembrane</keyword>
<keyword evidence="5" id="KW-0165">Cleavage on pair of basic residues</keyword>
<dbReference type="InterPro" id="IPR008266">
    <property type="entry name" value="Tyr_kinase_AS"/>
</dbReference>
<keyword evidence="4" id="KW-0808">Transferase</keyword>
<evidence type="ECO:0000256" key="23">
    <source>
        <dbReference type="SAM" id="MobiDB-lite"/>
    </source>
</evidence>
<feature type="domain" description="Fibronectin type-III" evidence="26">
    <location>
        <begin position="884"/>
        <end position="982"/>
    </location>
</feature>
<dbReference type="InterPro" id="IPR036941">
    <property type="entry name" value="Rcpt_L-dom_sf"/>
</dbReference>
<dbReference type="InterPro" id="IPR020635">
    <property type="entry name" value="Tyr_kinase_cat_dom"/>
</dbReference>
<feature type="binding site" evidence="21">
    <location>
        <position position="1083"/>
    </location>
    <ligand>
        <name>ATP</name>
        <dbReference type="ChEBI" id="CHEBI:30616"/>
    </ligand>
</feature>
<evidence type="ECO:0000256" key="21">
    <source>
        <dbReference type="PROSITE-ProRule" id="PRU10141"/>
    </source>
</evidence>
<dbReference type="InterPro" id="IPR003961">
    <property type="entry name" value="FN3_dom"/>
</dbReference>
<dbReference type="PROSITE" id="PS00239">
    <property type="entry name" value="RECEPTOR_TYR_KIN_II"/>
    <property type="match status" value="1"/>
</dbReference>
<accession>A0A8K0CGU4</accession>
<dbReference type="PROSITE" id="PS00109">
    <property type="entry name" value="PROTEIN_KINASE_TYR"/>
    <property type="match status" value="1"/>
</dbReference>
<dbReference type="GO" id="GO:0005524">
    <property type="term" value="F:ATP binding"/>
    <property type="evidence" value="ECO:0007669"/>
    <property type="project" value="UniProtKB-UniRule"/>
</dbReference>
<dbReference type="InterPro" id="IPR050122">
    <property type="entry name" value="RTK"/>
</dbReference>
<keyword evidence="12 21" id="KW-0067">ATP-binding</keyword>
<evidence type="ECO:0000256" key="6">
    <source>
        <dbReference type="ARBA" id="ARBA00022692"/>
    </source>
</evidence>
<dbReference type="SUPFAM" id="SSF56112">
    <property type="entry name" value="Protein kinase-like (PK-like)"/>
    <property type="match status" value="1"/>
</dbReference>
<dbReference type="Proteomes" id="UP000801492">
    <property type="component" value="Unassembled WGS sequence"/>
</dbReference>
<dbReference type="GO" id="GO:0046872">
    <property type="term" value="F:metal ion binding"/>
    <property type="evidence" value="ECO:0007669"/>
    <property type="project" value="UniProtKB-KW"/>
</dbReference>
<keyword evidence="15" id="KW-0829">Tyrosine-protein kinase</keyword>
<keyword evidence="3 22" id="KW-0597">Phosphoprotein</keyword>